<dbReference type="Pfam" id="PF00072">
    <property type="entry name" value="Response_reg"/>
    <property type="match status" value="1"/>
</dbReference>
<accession>A0ABT5CBR6</accession>
<proteinExistence type="predicted"/>
<dbReference type="InterPro" id="IPR002197">
    <property type="entry name" value="HTH_Fis"/>
</dbReference>
<dbReference type="InterPro" id="IPR009057">
    <property type="entry name" value="Homeodomain-like_sf"/>
</dbReference>
<dbReference type="InterPro" id="IPR001789">
    <property type="entry name" value="Sig_transdc_resp-reg_receiver"/>
</dbReference>
<keyword evidence="5" id="KW-0804">Transcription</keyword>
<evidence type="ECO:0000256" key="2">
    <source>
        <dbReference type="ARBA" id="ARBA00023012"/>
    </source>
</evidence>
<dbReference type="SUPFAM" id="SSF52172">
    <property type="entry name" value="CheY-like"/>
    <property type="match status" value="1"/>
</dbReference>
<dbReference type="Proteomes" id="UP001217485">
    <property type="component" value="Unassembled WGS sequence"/>
</dbReference>
<keyword evidence="2" id="KW-0902">Two-component regulatory system</keyword>
<gene>
    <name evidence="8" type="ORF">POL72_39480</name>
</gene>
<keyword evidence="4" id="KW-0238">DNA-binding</keyword>
<dbReference type="Gene3D" id="1.10.10.60">
    <property type="entry name" value="Homeodomain-like"/>
    <property type="match status" value="1"/>
</dbReference>
<dbReference type="Gene3D" id="3.40.50.2300">
    <property type="match status" value="1"/>
</dbReference>
<dbReference type="InterPro" id="IPR039420">
    <property type="entry name" value="WalR-like"/>
</dbReference>
<protein>
    <submittedName>
        <fullName evidence="8">Response regulator</fullName>
    </submittedName>
</protein>
<dbReference type="PANTHER" id="PTHR48111:SF1">
    <property type="entry name" value="TWO-COMPONENT RESPONSE REGULATOR ORR33"/>
    <property type="match status" value="1"/>
</dbReference>
<evidence type="ECO:0000256" key="5">
    <source>
        <dbReference type="ARBA" id="ARBA00023163"/>
    </source>
</evidence>
<keyword evidence="3" id="KW-0805">Transcription regulation</keyword>
<sequence length="180" mass="19303">MSSEAAGDPTLLIVDDDATFRTALGQALGKSGFAVSLAESAEEAAAMARGHVFEYALVDVRMPGQSGIDLVGTLRSMDDGIRIVVFTGYGTIANAVAAIRAGAVDYLTKPVDAARCARSLLGVDPAARGDEDLPSLERVEWEYLQRVLADCEGNISEAARKLRMHRRSLQRKLSRLPPRS</sequence>
<name>A0ABT5CBR6_9BACT</name>
<dbReference type="PRINTS" id="PR01590">
    <property type="entry name" value="HTHFIS"/>
</dbReference>
<evidence type="ECO:0000256" key="4">
    <source>
        <dbReference type="ARBA" id="ARBA00023125"/>
    </source>
</evidence>
<dbReference type="EMBL" id="JAQNDK010000005">
    <property type="protein sequence ID" value="MDC0683874.1"/>
    <property type="molecule type" value="Genomic_DNA"/>
</dbReference>
<dbReference type="RefSeq" id="WP_272102024.1">
    <property type="nucleotide sequence ID" value="NZ_JAQNDK010000005.1"/>
</dbReference>
<evidence type="ECO:0000256" key="3">
    <source>
        <dbReference type="ARBA" id="ARBA00023015"/>
    </source>
</evidence>
<evidence type="ECO:0000313" key="9">
    <source>
        <dbReference type="Proteomes" id="UP001217485"/>
    </source>
</evidence>
<evidence type="ECO:0000256" key="6">
    <source>
        <dbReference type="PROSITE-ProRule" id="PRU00169"/>
    </source>
</evidence>
<dbReference type="PANTHER" id="PTHR48111">
    <property type="entry name" value="REGULATOR OF RPOS"/>
    <property type="match status" value="1"/>
</dbReference>
<dbReference type="SMART" id="SM00448">
    <property type="entry name" value="REC"/>
    <property type="match status" value="1"/>
</dbReference>
<comment type="caution">
    <text evidence="8">The sequence shown here is derived from an EMBL/GenBank/DDBJ whole genome shotgun (WGS) entry which is preliminary data.</text>
</comment>
<evidence type="ECO:0000313" key="8">
    <source>
        <dbReference type="EMBL" id="MDC0683874.1"/>
    </source>
</evidence>
<keyword evidence="9" id="KW-1185">Reference proteome</keyword>
<dbReference type="SUPFAM" id="SSF46689">
    <property type="entry name" value="Homeodomain-like"/>
    <property type="match status" value="1"/>
</dbReference>
<dbReference type="Pfam" id="PF02954">
    <property type="entry name" value="HTH_8"/>
    <property type="match status" value="1"/>
</dbReference>
<dbReference type="InterPro" id="IPR011006">
    <property type="entry name" value="CheY-like_superfamily"/>
</dbReference>
<evidence type="ECO:0000256" key="1">
    <source>
        <dbReference type="ARBA" id="ARBA00022553"/>
    </source>
</evidence>
<evidence type="ECO:0000259" key="7">
    <source>
        <dbReference type="PROSITE" id="PS50110"/>
    </source>
</evidence>
<reference evidence="8 9" key="1">
    <citation type="submission" date="2023-01" db="EMBL/GenBank/DDBJ databases">
        <title>Minimal conservation of predation-associated metabolite biosynthetic gene clusters underscores biosynthetic potential of Myxococcota including descriptions for ten novel species: Archangium lansinium sp. nov., Myxococcus landrumus sp. nov., Nannocystis bai.</title>
        <authorList>
            <person name="Ahearne A."/>
            <person name="Stevens C."/>
            <person name="Dowd S."/>
        </authorList>
    </citation>
    <scope>NUCLEOTIDE SEQUENCE [LARGE SCALE GENOMIC DNA]</scope>
    <source>
        <strain evidence="8 9">WIWO2</strain>
    </source>
</reference>
<dbReference type="PROSITE" id="PS50110">
    <property type="entry name" value="RESPONSE_REGULATORY"/>
    <property type="match status" value="1"/>
</dbReference>
<keyword evidence="1 6" id="KW-0597">Phosphoprotein</keyword>
<feature type="modified residue" description="4-aspartylphosphate" evidence="6">
    <location>
        <position position="59"/>
    </location>
</feature>
<feature type="domain" description="Response regulatory" evidence="7">
    <location>
        <begin position="10"/>
        <end position="124"/>
    </location>
</feature>
<organism evidence="8 9">
    <name type="scientific">Sorangium atrum</name>
    <dbReference type="NCBI Taxonomy" id="2995308"/>
    <lineage>
        <taxon>Bacteria</taxon>
        <taxon>Pseudomonadati</taxon>
        <taxon>Myxococcota</taxon>
        <taxon>Polyangia</taxon>
        <taxon>Polyangiales</taxon>
        <taxon>Polyangiaceae</taxon>
        <taxon>Sorangium</taxon>
    </lineage>
</organism>